<dbReference type="SFLD" id="SFLDS00003">
    <property type="entry name" value="Haloacid_Dehalogenase"/>
    <property type="match status" value="1"/>
</dbReference>
<dbReference type="SUPFAM" id="SSF56784">
    <property type="entry name" value="HAD-like"/>
    <property type="match status" value="1"/>
</dbReference>
<evidence type="ECO:0000313" key="3">
    <source>
        <dbReference type="Proteomes" id="UP001595821"/>
    </source>
</evidence>
<gene>
    <name evidence="2" type="ORF">ACFOZ7_00570</name>
</gene>
<reference evidence="2 3" key="1">
    <citation type="journal article" date="2014" name="Int. J. Syst. Evol. Microbiol.">
        <title>Complete genome sequence of Corynebacterium casei LMG S-19264T (=DSM 44701T), isolated from a smear-ripened cheese.</title>
        <authorList>
            <consortium name="US DOE Joint Genome Institute (JGI-PGF)"/>
            <person name="Walter F."/>
            <person name="Albersmeier A."/>
            <person name="Kalinowski J."/>
            <person name="Ruckert C."/>
        </authorList>
    </citation>
    <scope>NUCLEOTIDE SEQUENCE [LARGE SCALE GENOMIC DNA]</scope>
    <source>
        <strain evidence="2 3">IBRC-M 10912</strain>
    </source>
</reference>
<dbReference type="Pfam" id="PF00702">
    <property type="entry name" value="Hydrolase"/>
    <property type="match status" value="1"/>
</dbReference>
<dbReference type="Proteomes" id="UP001595821">
    <property type="component" value="Unassembled WGS sequence"/>
</dbReference>
<dbReference type="AlphaFoldDB" id="A0ABD5NUP0"/>
<dbReference type="InterPro" id="IPR023214">
    <property type="entry name" value="HAD_sf"/>
</dbReference>
<comment type="similarity">
    <text evidence="1">Belongs to the HAD-like hydrolase superfamily.</text>
</comment>
<dbReference type="EC" id="3.-.-.-" evidence="2"/>
<dbReference type="RefSeq" id="WP_246971338.1">
    <property type="nucleotide sequence ID" value="NZ_CP095397.1"/>
</dbReference>
<dbReference type="GO" id="GO:0016787">
    <property type="term" value="F:hydrolase activity"/>
    <property type="evidence" value="ECO:0007669"/>
    <property type="project" value="UniProtKB-KW"/>
</dbReference>
<dbReference type="PANTHER" id="PTHR43434">
    <property type="entry name" value="PHOSPHOGLYCOLATE PHOSPHATASE"/>
    <property type="match status" value="1"/>
</dbReference>
<proteinExistence type="inferred from homology"/>
<protein>
    <submittedName>
        <fullName evidence="2">HAD family hydrolase</fullName>
        <ecNumber evidence="2">3.-.-.-</ecNumber>
    </submittedName>
</protein>
<dbReference type="Gene3D" id="1.10.150.240">
    <property type="entry name" value="Putative phosphatase, domain 2"/>
    <property type="match status" value="1"/>
</dbReference>
<dbReference type="PANTHER" id="PTHR43434:SF1">
    <property type="entry name" value="PHOSPHOGLYCOLATE PHOSPHATASE"/>
    <property type="match status" value="1"/>
</dbReference>
<evidence type="ECO:0000256" key="1">
    <source>
        <dbReference type="ARBA" id="ARBA00007958"/>
    </source>
</evidence>
<comment type="caution">
    <text evidence="2">The sequence shown here is derived from an EMBL/GenBank/DDBJ whole genome shotgun (WGS) entry which is preliminary data.</text>
</comment>
<sequence length="215" mass="24221">MQYDAVVFDNDGVLTTPTSREALIRAMHDAYEAVGVDSPTDEHVETLIRPDVPSLRELAARYGVTADELWTARERAAIEVQAEEIRAGRKTLYDDVDALEFLEPPRAIVSNNQHETIETIVDHFGLDGFDPWYGREPTVRGIERKKPTPYYLERAISEMDATNPLYVGDSWVDVAAADACGVDSAFVWRSHRENYELDVEPTHEIDSLEGLVDLL</sequence>
<keyword evidence="2" id="KW-0378">Hydrolase</keyword>
<dbReference type="InterPro" id="IPR050155">
    <property type="entry name" value="HAD-like_hydrolase_sf"/>
</dbReference>
<dbReference type="InterPro" id="IPR006439">
    <property type="entry name" value="HAD-SF_hydro_IA"/>
</dbReference>
<dbReference type="NCBIfam" id="TIGR01549">
    <property type="entry name" value="HAD-SF-IA-v1"/>
    <property type="match status" value="1"/>
</dbReference>
<evidence type="ECO:0000313" key="2">
    <source>
        <dbReference type="EMBL" id="MFC4245508.1"/>
    </source>
</evidence>
<organism evidence="2 3">
    <name type="scientific">Natribaculum luteum</name>
    <dbReference type="NCBI Taxonomy" id="1586232"/>
    <lineage>
        <taxon>Archaea</taxon>
        <taxon>Methanobacteriati</taxon>
        <taxon>Methanobacteriota</taxon>
        <taxon>Stenosarchaea group</taxon>
        <taxon>Halobacteria</taxon>
        <taxon>Halobacteriales</taxon>
        <taxon>Natrialbaceae</taxon>
        <taxon>Natribaculum</taxon>
    </lineage>
</organism>
<accession>A0ABD5NUP0</accession>
<dbReference type="EMBL" id="JBHSDJ010000002">
    <property type="protein sequence ID" value="MFC4245508.1"/>
    <property type="molecule type" value="Genomic_DNA"/>
</dbReference>
<dbReference type="Gene3D" id="3.40.50.1000">
    <property type="entry name" value="HAD superfamily/HAD-like"/>
    <property type="match status" value="1"/>
</dbReference>
<dbReference type="GeneID" id="71852320"/>
<name>A0ABD5NUP0_9EURY</name>
<dbReference type="InterPro" id="IPR036412">
    <property type="entry name" value="HAD-like_sf"/>
</dbReference>
<dbReference type="SFLD" id="SFLDG01129">
    <property type="entry name" value="C1.5:_HAD__Beta-PGM__Phosphata"/>
    <property type="match status" value="1"/>
</dbReference>
<dbReference type="InterPro" id="IPR023198">
    <property type="entry name" value="PGP-like_dom2"/>
</dbReference>